<protein>
    <submittedName>
        <fullName evidence="6">ABC transporter ATP-binding protein</fullName>
    </submittedName>
</protein>
<dbReference type="Pfam" id="PF08352">
    <property type="entry name" value="oligo_HPY"/>
    <property type="match status" value="1"/>
</dbReference>
<dbReference type="EMBL" id="VXMH01000073">
    <property type="protein sequence ID" value="MYC96141.1"/>
    <property type="molecule type" value="Genomic_DNA"/>
</dbReference>
<comment type="caution">
    <text evidence="6">The sequence shown here is derived from an EMBL/GenBank/DDBJ whole genome shotgun (WGS) entry which is preliminary data.</text>
</comment>
<reference evidence="6" key="1">
    <citation type="submission" date="2019-09" db="EMBL/GenBank/DDBJ databases">
        <title>Characterisation of the sponge microbiome using genome-centric metagenomics.</title>
        <authorList>
            <person name="Engelberts J.P."/>
            <person name="Robbins S.J."/>
            <person name="De Goeij J.M."/>
            <person name="Aranda M."/>
            <person name="Bell S.C."/>
            <person name="Webster N.S."/>
        </authorList>
    </citation>
    <scope>NUCLEOTIDE SEQUENCE</scope>
    <source>
        <strain evidence="6">SB0661_bin_32</strain>
    </source>
</reference>
<evidence type="ECO:0000256" key="2">
    <source>
        <dbReference type="ARBA" id="ARBA00022448"/>
    </source>
</evidence>
<dbReference type="Gene3D" id="3.40.50.300">
    <property type="entry name" value="P-loop containing nucleotide triphosphate hydrolases"/>
    <property type="match status" value="1"/>
</dbReference>
<dbReference type="GO" id="GO:0015833">
    <property type="term" value="P:peptide transport"/>
    <property type="evidence" value="ECO:0007669"/>
    <property type="project" value="InterPro"/>
</dbReference>
<dbReference type="InterPro" id="IPR013563">
    <property type="entry name" value="Oligopep_ABC_C"/>
</dbReference>
<evidence type="ECO:0000256" key="4">
    <source>
        <dbReference type="ARBA" id="ARBA00022840"/>
    </source>
</evidence>
<dbReference type="NCBIfam" id="TIGR01727">
    <property type="entry name" value="oligo_HPY"/>
    <property type="match status" value="1"/>
</dbReference>
<dbReference type="GO" id="GO:0016887">
    <property type="term" value="F:ATP hydrolysis activity"/>
    <property type="evidence" value="ECO:0007669"/>
    <property type="project" value="InterPro"/>
</dbReference>
<comment type="similarity">
    <text evidence="1">Belongs to the ABC transporter superfamily.</text>
</comment>
<dbReference type="PANTHER" id="PTHR43776">
    <property type="entry name" value="TRANSPORT ATP-BINDING PROTEIN"/>
    <property type="match status" value="1"/>
</dbReference>
<dbReference type="InterPro" id="IPR050319">
    <property type="entry name" value="ABC_transp_ATP-bind"/>
</dbReference>
<organism evidence="6">
    <name type="scientific">Caldilineaceae bacterium SB0661_bin_32</name>
    <dbReference type="NCBI Taxonomy" id="2605255"/>
    <lineage>
        <taxon>Bacteria</taxon>
        <taxon>Bacillati</taxon>
        <taxon>Chloroflexota</taxon>
        <taxon>Caldilineae</taxon>
        <taxon>Caldilineales</taxon>
        <taxon>Caldilineaceae</taxon>
    </lineage>
</organism>
<sequence>MTPIIELRNVTKHFGSGRDRVTAVDSISLDIEPGEIVCLVGESGCGKSTTGRMVVGLLPPSEGQILYQGQDIASMEKADYQQYRRAVQIIHQDPYASLNPTQTVRQMIVTPLLRHQTLGASRNGGGRRGRRRNVERRAAELLEIVDLTPVSDFLDKYPHQLSGGQRQRVSVARALTVEPRFIVADEAVSMVDVSIRVSLLNMLYRLKDEFDVTFLFITHDLALAKYFAWEGRITVMYLGRIVEEGPTPRLITDSRHPYTQALLGAVPEADPELAKKKVHIELRSAEIPSLLNLPTGCTFHPRCPYFVPGECDLVVPPLDLIPDGGSVACPVRMSEPGQIV</sequence>
<dbReference type="InterPro" id="IPR027417">
    <property type="entry name" value="P-loop_NTPase"/>
</dbReference>
<dbReference type="InterPro" id="IPR003593">
    <property type="entry name" value="AAA+_ATPase"/>
</dbReference>
<dbReference type="CDD" id="cd03257">
    <property type="entry name" value="ABC_NikE_OppD_transporters"/>
    <property type="match status" value="1"/>
</dbReference>
<proteinExistence type="inferred from homology"/>
<dbReference type="PANTHER" id="PTHR43776:SF7">
    <property type="entry name" value="D,D-DIPEPTIDE TRANSPORT ATP-BINDING PROTEIN DDPF-RELATED"/>
    <property type="match status" value="1"/>
</dbReference>
<gene>
    <name evidence="6" type="ORF">F4X14_14355</name>
</gene>
<dbReference type="InterPro" id="IPR017871">
    <property type="entry name" value="ABC_transporter-like_CS"/>
</dbReference>
<evidence type="ECO:0000256" key="1">
    <source>
        <dbReference type="ARBA" id="ARBA00005417"/>
    </source>
</evidence>
<feature type="domain" description="ABC transporter" evidence="5">
    <location>
        <begin position="5"/>
        <end position="263"/>
    </location>
</feature>
<dbReference type="PROSITE" id="PS00211">
    <property type="entry name" value="ABC_TRANSPORTER_1"/>
    <property type="match status" value="1"/>
</dbReference>
<evidence type="ECO:0000313" key="6">
    <source>
        <dbReference type="EMBL" id="MYC96141.1"/>
    </source>
</evidence>
<dbReference type="GO" id="GO:0005524">
    <property type="term" value="F:ATP binding"/>
    <property type="evidence" value="ECO:0007669"/>
    <property type="project" value="UniProtKB-KW"/>
</dbReference>
<evidence type="ECO:0000259" key="5">
    <source>
        <dbReference type="PROSITE" id="PS50893"/>
    </source>
</evidence>
<dbReference type="SMART" id="SM00382">
    <property type="entry name" value="AAA"/>
    <property type="match status" value="1"/>
</dbReference>
<dbReference type="Pfam" id="PF00005">
    <property type="entry name" value="ABC_tran"/>
    <property type="match status" value="1"/>
</dbReference>
<dbReference type="SUPFAM" id="SSF52540">
    <property type="entry name" value="P-loop containing nucleoside triphosphate hydrolases"/>
    <property type="match status" value="1"/>
</dbReference>
<dbReference type="InterPro" id="IPR003439">
    <property type="entry name" value="ABC_transporter-like_ATP-bd"/>
</dbReference>
<keyword evidence="2" id="KW-0813">Transport</keyword>
<keyword evidence="4 6" id="KW-0067">ATP-binding</keyword>
<accession>A0A6B1D881</accession>
<dbReference type="PROSITE" id="PS50893">
    <property type="entry name" value="ABC_TRANSPORTER_2"/>
    <property type="match status" value="1"/>
</dbReference>
<name>A0A6B1D881_9CHLR</name>
<keyword evidence="3" id="KW-0547">Nucleotide-binding</keyword>
<dbReference type="GO" id="GO:0055085">
    <property type="term" value="P:transmembrane transport"/>
    <property type="evidence" value="ECO:0007669"/>
    <property type="project" value="UniProtKB-ARBA"/>
</dbReference>
<evidence type="ECO:0000256" key="3">
    <source>
        <dbReference type="ARBA" id="ARBA00022741"/>
    </source>
</evidence>
<dbReference type="AlphaFoldDB" id="A0A6B1D881"/>